<name>A0A6J6EKV0_9ZZZZ</name>
<organism evidence="3">
    <name type="scientific">freshwater metagenome</name>
    <dbReference type="NCBI Taxonomy" id="449393"/>
    <lineage>
        <taxon>unclassified sequences</taxon>
        <taxon>metagenomes</taxon>
        <taxon>ecological metagenomes</taxon>
    </lineage>
</organism>
<keyword evidence="1" id="KW-0732">Signal</keyword>
<evidence type="ECO:0000313" key="6">
    <source>
        <dbReference type="EMBL" id="CAB4689928.1"/>
    </source>
</evidence>
<dbReference type="PANTHER" id="PTHR47235:SF1">
    <property type="entry name" value="BLR6548 PROTEIN"/>
    <property type="match status" value="1"/>
</dbReference>
<evidence type="ECO:0000259" key="2">
    <source>
        <dbReference type="Pfam" id="PF13458"/>
    </source>
</evidence>
<accession>A0A6J6EKV0</accession>
<dbReference type="EMBL" id="CAEZTG010000171">
    <property type="protein sequence ID" value="CAB4577042.1"/>
    <property type="molecule type" value="Genomic_DNA"/>
</dbReference>
<evidence type="ECO:0000313" key="3">
    <source>
        <dbReference type="EMBL" id="CAB4577042.1"/>
    </source>
</evidence>
<protein>
    <submittedName>
        <fullName evidence="3">Unannotated protein</fullName>
    </submittedName>
</protein>
<gene>
    <name evidence="3" type="ORF">UFOPK1603_01507</name>
    <name evidence="4" type="ORF">UFOPK1711_01981</name>
    <name evidence="5" type="ORF">UFOPK2143_01396</name>
    <name evidence="6" type="ORF">UFOPK2350_01528</name>
</gene>
<dbReference type="PANTHER" id="PTHR47235">
    <property type="entry name" value="BLR6548 PROTEIN"/>
    <property type="match status" value="1"/>
</dbReference>
<dbReference type="Pfam" id="PF13458">
    <property type="entry name" value="Peripla_BP_6"/>
    <property type="match status" value="1"/>
</dbReference>
<dbReference type="InterPro" id="IPR028082">
    <property type="entry name" value="Peripla_BP_I"/>
</dbReference>
<dbReference type="InterPro" id="IPR028081">
    <property type="entry name" value="Leu-bd"/>
</dbReference>
<proteinExistence type="predicted"/>
<reference evidence="3" key="1">
    <citation type="submission" date="2020-05" db="EMBL/GenBank/DDBJ databases">
        <authorList>
            <person name="Chiriac C."/>
            <person name="Salcher M."/>
            <person name="Ghai R."/>
            <person name="Kavagutti S V."/>
        </authorList>
    </citation>
    <scope>NUCLEOTIDE SEQUENCE</scope>
</reference>
<dbReference type="AlphaFoldDB" id="A0A6J6EKV0"/>
<dbReference type="EMBL" id="CAEZVV010000110">
    <property type="protein sequence ID" value="CAB4653032.1"/>
    <property type="molecule type" value="Genomic_DNA"/>
</dbReference>
<evidence type="ECO:0000313" key="4">
    <source>
        <dbReference type="EMBL" id="CAB4593862.1"/>
    </source>
</evidence>
<dbReference type="Gene3D" id="3.40.50.2300">
    <property type="match status" value="2"/>
</dbReference>
<evidence type="ECO:0000313" key="5">
    <source>
        <dbReference type="EMBL" id="CAB4653032.1"/>
    </source>
</evidence>
<feature type="domain" description="Leucine-binding protein" evidence="2">
    <location>
        <begin position="99"/>
        <end position="427"/>
    </location>
</feature>
<dbReference type="EMBL" id="CAEZTR010000210">
    <property type="protein sequence ID" value="CAB4593862.1"/>
    <property type="molecule type" value="Genomic_DNA"/>
</dbReference>
<evidence type="ECO:0000256" key="1">
    <source>
        <dbReference type="ARBA" id="ARBA00022729"/>
    </source>
</evidence>
<sequence>MPKGNETASVNSRPKRRTRGAVLVVALVAVLSIFAAACGGGRSDSSGGSSNTTAKSTATSFGTLDSPCGAGEAKGATQQGVTDTSITIGYGDDAGYAGAPGLNKEMSDAMKAMIKWCNDQGGINGRQITGKYYDAAIMEANNRMTEACTQVFMLVGQGFSLDSVQEQTRLGCKMASVPTYSVSAAFANGPLMVQAVPNPIDKTPLAGAYQLAGLFPDAVKKAAIFTANYAATKDSTDKAKTSFTTAGWNFLDCEQTYNIGGESNWTPFVQRLKDCGAEVVFFSGSPAPNFQNVLDAAKAINFTPKWYVDSNFYDPTFAKWNTSGNADNVYVRMAFYPFEQASEHPAVQQYLDLIKASGGKTGLLGAQATTNFLLWASAAQECGSTLTSDCVMEKLKAINEWDGGGLHSNADPGANLPPDCGMLVQLKGTEYTQVAPSTKAQMECSPKFIGSVTGPVVDAAKLDANRVSQVAK</sequence>
<dbReference type="EMBL" id="CAEZXE010000164">
    <property type="protein sequence ID" value="CAB4689928.1"/>
    <property type="molecule type" value="Genomic_DNA"/>
</dbReference>
<dbReference type="SUPFAM" id="SSF53822">
    <property type="entry name" value="Periplasmic binding protein-like I"/>
    <property type="match status" value="1"/>
</dbReference>